<reference evidence="2" key="2">
    <citation type="submission" date="2013-03" db="EMBL/GenBank/DDBJ databases">
        <title>The Cellulophaga phages: a novel, diverse, and globally ubiquitous model system.</title>
        <authorList>
            <person name="Holmfeldt K."/>
            <person name="Solonenko N."/>
            <person name="Shah M."/>
            <person name="Corrier K."/>
            <person name="Riemann L."/>
            <person name="VerBerkmoes N.C."/>
            <person name="Sullivan M.B."/>
        </authorList>
    </citation>
    <scope>NUCLEOTIDE SEQUENCE [LARGE SCALE GENOMIC DNA]</scope>
</reference>
<name>S0A2M4_9CAUD</name>
<proteinExistence type="predicted"/>
<dbReference type="EMBL" id="KC821633">
    <property type="protein sequence ID" value="AGO49651.1"/>
    <property type="molecule type" value="Genomic_DNA"/>
</dbReference>
<dbReference type="RefSeq" id="YP_008242066.1">
    <property type="nucleotide sequence ID" value="NC_021803.1"/>
</dbReference>
<protein>
    <submittedName>
        <fullName evidence="1">Uncharacterized protein</fullName>
    </submittedName>
</protein>
<accession>S0A2M4</accession>
<organism evidence="1 2">
    <name type="scientific">Cellulophaga phage phi13:2</name>
    <dbReference type="NCBI Taxonomy" id="1328030"/>
    <lineage>
        <taxon>Viruses</taxon>
        <taxon>Duplodnaviria</taxon>
        <taxon>Heunggongvirae</taxon>
        <taxon>Uroviricota</taxon>
        <taxon>Caudoviricetes</taxon>
        <taxon>Pachyviridae</taxon>
        <taxon>Baltivirus</taxon>
        <taxon>Baltivirus phi13duo</taxon>
    </lineage>
</organism>
<evidence type="ECO:0000313" key="2">
    <source>
        <dbReference type="Proteomes" id="UP000014736"/>
    </source>
</evidence>
<gene>
    <name evidence="1" type="ORF">Phi13:2_gp041</name>
</gene>
<evidence type="ECO:0000313" key="1">
    <source>
        <dbReference type="EMBL" id="AGO49651.1"/>
    </source>
</evidence>
<dbReference type="KEGG" id="vg:16881349"/>
<sequence>MTPSSLFVKKKSQNITIKNNNGCNPGEDLYHNN</sequence>
<keyword evidence="2" id="KW-1185">Reference proteome</keyword>
<dbReference type="Proteomes" id="UP000014736">
    <property type="component" value="Segment"/>
</dbReference>
<dbReference type="GeneID" id="16881349"/>
<reference evidence="1 2" key="1">
    <citation type="journal article" date="2013" name="Proc. Natl. Acad. Sci. U.S.A.">
        <title>Twelve previously unknown phage genera are ubiquitous in global oceans.</title>
        <authorList>
            <person name="Holmfeldt K."/>
            <person name="Solonenko N."/>
            <person name="Shah M."/>
            <person name="Corrier K."/>
            <person name="Riemann L."/>
            <person name="Verberkmoes N.C."/>
            <person name="Sullivan M.B."/>
        </authorList>
    </citation>
    <scope>NUCLEOTIDE SEQUENCE [LARGE SCALE GENOMIC DNA]</scope>
    <source>
        <strain evidence="1">Phi13:2</strain>
    </source>
</reference>